<accession>A0A4C1TZS7</accession>
<dbReference type="AlphaFoldDB" id="A0A4C1TZS7"/>
<dbReference type="EMBL" id="BGZK01000109">
    <property type="protein sequence ID" value="GBP19549.1"/>
    <property type="molecule type" value="Genomic_DNA"/>
</dbReference>
<reference evidence="1 2" key="1">
    <citation type="journal article" date="2019" name="Commun. Biol.">
        <title>The bagworm genome reveals a unique fibroin gene that provides high tensile strength.</title>
        <authorList>
            <person name="Kono N."/>
            <person name="Nakamura H."/>
            <person name="Ohtoshi R."/>
            <person name="Tomita M."/>
            <person name="Numata K."/>
            <person name="Arakawa K."/>
        </authorList>
    </citation>
    <scope>NUCLEOTIDE SEQUENCE [LARGE SCALE GENOMIC DNA]</scope>
</reference>
<proteinExistence type="predicted"/>
<gene>
    <name evidence="1" type="ORF">EVAR_102097_1</name>
</gene>
<protein>
    <submittedName>
        <fullName evidence="1">Uncharacterized protein</fullName>
    </submittedName>
</protein>
<keyword evidence="2" id="KW-1185">Reference proteome</keyword>
<organism evidence="1 2">
    <name type="scientific">Eumeta variegata</name>
    <name type="common">Bagworm moth</name>
    <name type="synonym">Eumeta japonica</name>
    <dbReference type="NCBI Taxonomy" id="151549"/>
    <lineage>
        <taxon>Eukaryota</taxon>
        <taxon>Metazoa</taxon>
        <taxon>Ecdysozoa</taxon>
        <taxon>Arthropoda</taxon>
        <taxon>Hexapoda</taxon>
        <taxon>Insecta</taxon>
        <taxon>Pterygota</taxon>
        <taxon>Neoptera</taxon>
        <taxon>Endopterygota</taxon>
        <taxon>Lepidoptera</taxon>
        <taxon>Glossata</taxon>
        <taxon>Ditrysia</taxon>
        <taxon>Tineoidea</taxon>
        <taxon>Psychidae</taxon>
        <taxon>Oiketicinae</taxon>
        <taxon>Eumeta</taxon>
    </lineage>
</organism>
<name>A0A4C1TZS7_EUMVA</name>
<sequence length="179" mass="21025">MKRKKQKPILDFLITTRSTYRKLYKGRKRFGWEVDLWTCGRRRGSSCSKNFMRQTDFRTGCYFHNRAHRHRRSWRLATPELSPVRCWPFGGNGNGVEIRMLEREREKNTTTENGRGKYRPAEPGRLVDHGEFQLAGPARPAGTRRRPSFGVNPEVRSNTFYRFECLRLFSRAGYCGSKA</sequence>
<evidence type="ECO:0000313" key="2">
    <source>
        <dbReference type="Proteomes" id="UP000299102"/>
    </source>
</evidence>
<comment type="caution">
    <text evidence="1">The sequence shown here is derived from an EMBL/GenBank/DDBJ whole genome shotgun (WGS) entry which is preliminary data.</text>
</comment>
<evidence type="ECO:0000313" key="1">
    <source>
        <dbReference type="EMBL" id="GBP19549.1"/>
    </source>
</evidence>
<dbReference type="Proteomes" id="UP000299102">
    <property type="component" value="Unassembled WGS sequence"/>
</dbReference>